<dbReference type="EnsemblMetazoa" id="Aqu2.1.34788_001">
    <property type="protein sequence ID" value="Aqu2.1.34788_001"/>
    <property type="gene ID" value="Aqu2.1.34788"/>
</dbReference>
<accession>A0A1X7V456</accession>
<dbReference type="AlphaFoldDB" id="A0A1X7V456"/>
<organism evidence="1">
    <name type="scientific">Amphimedon queenslandica</name>
    <name type="common">Sponge</name>
    <dbReference type="NCBI Taxonomy" id="400682"/>
    <lineage>
        <taxon>Eukaryota</taxon>
        <taxon>Metazoa</taxon>
        <taxon>Porifera</taxon>
        <taxon>Demospongiae</taxon>
        <taxon>Heteroscleromorpha</taxon>
        <taxon>Haplosclerida</taxon>
        <taxon>Niphatidae</taxon>
        <taxon>Amphimedon</taxon>
    </lineage>
</organism>
<name>A0A1X7V456_AMPQE</name>
<sequence>MEEPIGSWVFPRLSLTLASKEMVYFSKWIYRHRNRLRKDKSFQRLLQIERLIKRYLKINITSLAKQALKEINSSGRIVSSTQLISFMTQLSDCTLYVIQLLKLMESTFNDLYQRIETCHLLYAYIIAKKVLYSEAVLCHFSSLSLRSIATQRNNMAELYGQILRSETQSIKARKKRKFIRESKSRLCGYK</sequence>
<dbReference type="InParanoid" id="A0A1X7V456"/>
<proteinExistence type="predicted"/>
<evidence type="ECO:0000313" key="1">
    <source>
        <dbReference type="EnsemblMetazoa" id="Aqu2.1.34788_001"/>
    </source>
</evidence>
<reference evidence="1" key="1">
    <citation type="submission" date="2017-05" db="UniProtKB">
        <authorList>
            <consortium name="EnsemblMetazoa"/>
        </authorList>
    </citation>
    <scope>IDENTIFICATION</scope>
</reference>
<protein>
    <submittedName>
        <fullName evidence="1">Uncharacterized protein</fullName>
    </submittedName>
</protein>